<organism evidence="1">
    <name type="scientific">marine sediment metagenome</name>
    <dbReference type="NCBI Taxonomy" id="412755"/>
    <lineage>
        <taxon>unclassified sequences</taxon>
        <taxon>metagenomes</taxon>
        <taxon>ecological metagenomes</taxon>
    </lineage>
</organism>
<evidence type="ECO:0000313" key="1">
    <source>
        <dbReference type="EMBL" id="GAG10808.1"/>
    </source>
</evidence>
<gene>
    <name evidence="1" type="ORF">S01H1_42949</name>
</gene>
<comment type="caution">
    <text evidence="1">The sequence shown here is derived from an EMBL/GenBank/DDBJ whole genome shotgun (WGS) entry which is preliminary data.</text>
</comment>
<sequence length="103" mass="11965">YVQPYSCSGGDYWTYSGIGRFICPKCGTPSRFYDFRDRDKGKSYEEQKKQEKYFSKLEKVFGGIVEVYPANTSDRNSRTRIEKCSWSKSIPAEVFERCAEILA</sequence>
<dbReference type="AlphaFoldDB" id="X0VEA3"/>
<dbReference type="EMBL" id="BARS01027337">
    <property type="protein sequence ID" value="GAG10808.1"/>
    <property type="molecule type" value="Genomic_DNA"/>
</dbReference>
<reference evidence="1" key="1">
    <citation type="journal article" date="2014" name="Front. Microbiol.">
        <title>High frequency of phylogenetically diverse reductive dehalogenase-homologous genes in deep subseafloor sedimentary metagenomes.</title>
        <authorList>
            <person name="Kawai M."/>
            <person name="Futagami T."/>
            <person name="Toyoda A."/>
            <person name="Takaki Y."/>
            <person name="Nishi S."/>
            <person name="Hori S."/>
            <person name="Arai W."/>
            <person name="Tsubouchi T."/>
            <person name="Morono Y."/>
            <person name="Uchiyama I."/>
            <person name="Ito T."/>
            <person name="Fujiyama A."/>
            <person name="Inagaki F."/>
            <person name="Takami H."/>
        </authorList>
    </citation>
    <scope>NUCLEOTIDE SEQUENCE</scope>
    <source>
        <strain evidence="1">Expedition CK06-06</strain>
    </source>
</reference>
<name>X0VEA3_9ZZZZ</name>
<proteinExistence type="predicted"/>
<accession>X0VEA3</accession>
<protein>
    <submittedName>
        <fullName evidence="1">Uncharacterized protein</fullName>
    </submittedName>
</protein>
<feature type="non-terminal residue" evidence="1">
    <location>
        <position position="1"/>
    </location>
</feature>